<protein>
    <submittedName>
        <fullName evidence="2">Uncharacterized protein</fullName>
    </submittedName>
</protein>
<keyword evidence="3" id="KW-1185">Reference proteome</keyword>
<reference evidence="3" key="1">
    <citation type="journal article" date="2007" name="Nature">
        <title>The grapevine genome sequence suggests ancestral hexaploidization in major angiosperm phyla.</title>
        <authorList>
            <consortium name="The French-Italian Public Consortium for Grapevine Genome Characterization."/>
            <person name="Jaillon O."/>
            <person name="Aury J.-M."/>
            <person name="Noel B."/>
            <person name="Policriti A."/>
            <person name="Clepet C."/>
            <person name="Casagrande A."/>
            <person name="Choisne N."/>
            <person name="Aubourg S."/>
            <person name="Vitulo N."/>
            <person name="Jubin C."/>
            <person name="Vezzi A."/>
            <person name="Legeai F."/>
            <person name="Hugueney P."/>
            <person name="Dasilva C."/>
            <person name="Horner D."/>
            <person name="Mica E."/>
            <person name="Jublot D."/>
            <person name="Poulain J."/>
            <person name="Bruyere C."/>
            <person name="Billault A."/>
            <person name="Segurens B."/>
            <person name="Gouyvenoux M."/>
            <person name="Ugarte E."/>
            <person name="Cattonaro F."/>
            <person name="Anthouard V."/>
            <person name="Vico V."/>
            <person name="Del Fabbro C."/>
            <person name="Alaux M."/>
            <person name="Di Gaspero G."/>
            <person name="Dumas V."/>
            <person name="Felice N."/>
            <person name="Paillard S."/>
            <person name="Juman I."/>
            <person name="Moroldo M."/>
            <person name="Scalabrin S."/>
            <person name="Canaguier A."/>
            <person name="Le Clainche I."/>
            <person name="Malacrida G."/>
            <person name="Durand E."/>
            <person name="Pesole G."/>
            <person name="Laucou V."/>
            <person name="Chatelet P."/>
            <person name="Merdinoglu D."/>
            <person name="Delledonne M."/>
            <person name="Pezzotti M."/>
            <person name="Lecharny A."/>
            <person name="Scarpelli C."/>
            <person name="Artiguenave F."/>
            <person name="Pe M.E."/>
            <person name="Valle G."/>
            <person name="Morgante M."/>
            <person name="Caboche M."/>
            <person name="Adam-Blondon A.-F."/>
            <person name="Weissenbach J."/>
            <person name="Quetier F."/>
            <person name="Wincker P."/>
        </authorList>
    </citation>
    <scope>NUCLEOTIDE SEQUENCE [LARGE SCALE GENOMIC DNA]</scope>
    <source>
        <strain evidence="3">cv. Pinot noir / PN40024</strain>
    </source>
</reference>
<feature type="region of interest" description="Disordered" evidence="1">
    <location>
        <begin position="1"/>
        <end position="20"/>
    </location>
</feature>
<proteinExistence type="predicted"/>
<feature type="compositionally biased region" description="Basic and acidic residues" evidence="1">
    <location>
        <begin position="9"/>
        <end position="20"/>
    </location>
</feature>
<dbReference type="PaxDb" id="29760-VIT_18s0117g00490.t01"/>
<organism evidence="2 3">
    <name type="scientific">Vitis vinifera</name>
    <name type="common">Grape</name>
    <dbReference type="NCBI Taxonomy" id="29760"/>
    <lineage>
        <taxon>Eukaryota</taxon>
        <taxon>Viridiplantae</taxon>
        <taxon>Streptophyta</taxon>
        <taxon>Embryophyta</taxon>
        <taxon>Tracheophyta</taxon>
        <taxon>Spermatophyta</taxon>
        <taxon>Magnoliopsida</taxon>
        <taxon>eudicotyledons</taxon>
        <taxon>Gunneridae</taxon>
        <taxon>Pentapetalae</taxon>
        <taxon>rosids</taxon>
        <taxon>Vitales</taxon>
        <taxon>Vitaceae</taxon>
        <taxon>Viteae</taxon>
        <taxon>Vitis</taxon>
    </lineage>
</organism>
<name>F6GYR4_VITVI</name>
<dbReference type="EMBL" id="FN594973">
    <property type="protein sequence ID" value="CCB45100.1"/>
    <property type="molecule type" value="Genomic_DNA"/>
</dbReference>
<dbReference type="Proteomes" id="UP000009183">
    <property type="component" value="Chromosome 18"/>
</dbReference>
<dbReference type="HOGENOM" id="CLU_3428835_0_0_1"/>
<evidence type="ECO:0000313" key="3">
    <source>
        <dbReference type="Proteomes" id="UP000009183"/>
    </source>
</evidence>
<sequence>MIASFIANVREDSKSRDESM</sequence>
<dbReference type="AlphaFoldDB" id="F6GYR4"/>
<gene>
    <name evidence="2" type="ordered locus">VIT_18s0117g00490</name>
</gene>
<evidence type="ECO:0000313" key="2">
    <source>
        <dbReference type="EMBL" id="CCB45100.1"/>
    </source>
</evidence>
<evidence type="ECO:0000256" key="1">
    <source>
        <dbReference type="SAM" id="MobiDB-lite"/>
    </source>
</evidence>
<accession>F6GYR4</accession>
<dbReference type="InParanoid" id="F6GYR4"/>